<dbReference type="GO" id="GO:0016020">
    <property type="term" value="C:membrane"/>
    <property type="evidence" value="ECO:0007669"/>
    <property type="project" value="GOC"/>
</dbReference>
<protein>
    <submittedName>
        <fullName evidence="7">Glucosylceramidase</fullName>
    </submittedName>
</protein>
<dbReference type="Pfam" id="PF02055">
    <property type="entry name" value="Glyco_hydro_30"/>
    <property type="match status" value="1"/>
</dbReference>
<dbReference type="GO" id="GO:0006680">
    <property type="term" value="P:glucosylceramide catabolic process"/>
    <property type="evidence" value="ECO:0007669"/>
    <property type="project" value="TreeGrafter"/>
</dbReference>
<dbReference type="SUPFAM" id="SSF51445">
    <property type="entry name" value="(Trans)glycosidases"/>
    <property type="match status" value="1"/>
</dbReference>
<dbReference type="PANTHER" id="PTHR11069:SF23">
    <property type="entry name" value="LYSOSOMAL ACID GLUCOSYLCERAMIDASE"/>
    <property type="match status" value="1"/>
</dbReference>
<dbReference type="OrthoDB" id="9806701at2"/>
<evidence type="ECO:0000256" key="3">
    <source>
        <dbReference type="ARBA" id="ARBA00022801"/>
    </source>
</evidence>
<organism evidence="7 8">
    <name type="scientific">Albibacterium bauzanense</name>
    <dbReference type="NCBI Taxonomy" id="653929"/>
    <lineage>
        <taxon>Bacteria</taxon>
        <taxon>Pseudomonadati</taxon>
        <taxon>Bacteroidota</taxon>
        <taxon>Sphingobacteriia</taxon>
        <taxon>Sphingobacteriales</taxon>
        <taxon>Sphingobacteriaceae</taxon>
        <taxon>Albibacterium</taxon>
    </lineage>
</organism>
<dbReference type="EMBL" id="SMGO01000001">
    <property type="protein sequence ID" value="TCK84869.1"/>
    <property type="molecule type" value="Genomic_DNA"/>
</dbReference>
<dbReference type="Gene3D" id="2.60.40.1180">
    <property type="entry name" value="Golgi alpha-mannosidase II"/>
    <property type="match status" value="1"/>
</dbReference>
<keyword evidence="4" id="KW-0326">Glycosidase</keyword>
<dbReference type="PANTHER" id="PTHR11069">
    <property type="entry name" value="GLUCOSYLCERAMIDASE"/>
    <property type="match status" value="1"/>
</dbReference>
<feature type="domain" description="Glycosyl hydrolase family 30 TIM-barrel" evidence="5">
    <location>
        <begin position="81"/>
        <end position="413"/>
    </location>
</feature>
<dbReference type="AlphaFoldDB" id="A0A4R1M588"/>
<name>A0A4R1M588_9SPHI</name>
<comment type="similarity">
    <text evidence="1 4">Belongs to the glycosyl hydrolase 30 family.</text>
</comment>
<dbReference type="Gene3D" id="3.20.20.80">
    <property type="entry name" value="Glycosidases"/>
    <property type="match status" value="1"/>
</dbReference>
<feature type="domain" description="Glycosyl hydrolase family 30 beta sandwich" evidence="6">
    <location>
        <begin position="416"/>
        <end position="475"/>
    </location>
</feature>
<dbReference type="PROSITE" id="PS51257">
    <property type="entry name" value="PROKAR_LIPOPROTEIN"/>
    <property type="match status" value="1"/>
</dbReference>
<evidence type="ECO:0000259" key="5">
    <source>
        <dbReference type="Pfam" id="PF02055"/>
    </source>
</evidence>
<dbReference type="InterPro" id="IPR033452">
    <property type="entry name" value="GH30_C"/>
</dbReference>
<evidence type="ECO:0000313" key="8">
    <source>
        <dbReference type="Proteomes" id="UP000294616"/>
    </source>
</evidence>
<dbReference type="Proteomes" id="UP000294616">
    <property type="component" value="Unassembled WGS sequence"/>
</dbReference>
<reference evidence="7 8" key="1">
    <citation type="submission" date="2019-03" db="EMBL/GenBank/DDBJ databases">
        <title>Genomic Encyclopedia of Archaeal and Bacterial Type Strains, Phase II (KMG-II): from individual species to whole genera.</title>
        <authorList>
            <person name="Goeker M."/>
        </authorList>
    </citation>
    <scope>NUCLEOTIDE SEQUENCE [LARGE SCALE GENOMIC DNA]</scope>
    <source>
        <strain evidence="7 8">DSM 22554</strain>
    </source>
</reference>
<sequence length="477" mass="52396">MKIAIKGIIFAAVILTFAGCKNTSENNGPNEEPINSEVSLWLTSANETTLLEKQNVALNFAPAAPGGTIIEINDNQKYQVIDGFGFTLSGGSAELINALQTPEREQLIQELFSRKDDAIGINYLRVSVGASDLSSELFTYDEVPKGSTDVKLEQFSIEKEKKDLIPVLKMILTVNPDIQIMASPWTAPTWMKDNESYIGGSLKPEYYQAYADYLVKYIKAMEAEGIKIDALTPQNEPLHPGNNPSMYMEASDQAEFIKTALGPTFQTAGIKTKIVIYDHNADRPDYPISILNDPDAKKYIDGSAFHLYGGSIDALSEVHNAHPDKNIYFTEQWVGGPQNFGGELQWHVENLIVGAIRNWSKTVLEWNLAADKDYNPHTDQGGCTNCLGALTIDGQNVSRNVAYYIIGHASKFVPTGSQRIESGIVAGLPNVAFITPEGKKVLIVLNTTKERKSFFIQDTEKAVNTSLAAGSVATFVW</sequence>
<evidence type="ECO:0000259" key="6">
    <source>
        <dbReference type="Pfam" id="PF17189"/>
    </source>
</evidence>
<gene>
    <name evidence="7" type="ORF">C8N28_0164</name>
</gene>
<keyword evidence="2" id="KW-0732">Signal</keyword>
<dbReference type="RefSeq" id="WP_132220585.1">
    <property type="nucleotide sequence ID" value="NZ_SMGO01000001.1"/>
</dbReference>
<comment type="caution">
    <text evidence="7">The sequence shown here is derived from an EMBL/GenBank/DDBJ whole genome shotgun (WGS) entry which is preliminary data.</text>
</comment>
<evidence type="ECO:0000256" key="2">
    <source>
        <dbReference type="ARBA" id="ARBA00022729"/>
    </source>
</evidence>
<evidence type="ECO:0000313" key="7">
    <source>
        <dbReference type="EMBL" id="TCK84869.1"/>
    </source>
</evidence>
<dbReference type="GO" id="GO:0004348">
    <property type="term" value="F:glucosylceramidase activity"/>
    <property type="evidence" value="ECO:0007669"/>
    <property type="project" value="InterPro"/>
</dbReference>
<evidence type="ECO:0000256" key="1">
    <source>
        <dbReference type="ARBA" id="ARBA00005382"/>
    </source>
</evidence>
<accession>A0A4R1M588</accession>
<evidence type="ECO:0000256" key="4">
    <source>
        <dbReference type="RuleBase" id="RU361188"/>
    </source>
</evidence>
<keyword evidence="8" id="KW-1185">Reference proteome</keyword>
<proteinExistence type="inferred from homology"/>
<dbReference type="InterPro" id="IPR033453">
    <property type="entry name" value="Glyco_hydro_30_TIM-barrel"/>
</dbReference>
<keyword evidence="3 4" id="KW-0378">Hydrolase</keyword>
<dbReference type="InterPro" id="IPR001139">
    <property type="entry name" value="Glyco_hydro_30"/>
</dbReference>
<dbReference type="InterPro" id="IPR013780">
    <property type="entry name" value="Glyco_hydro_b"/>
</dbReference>
<dbReference type="Pfam" id="PF17189">
    <property type="entry name" value="Glyco_hydro_30C"/>
    <property type="match status" value="1"/>
</dbReference>
<dbReference type="InterPro" id="IPR017853">
    <property type="entry name" value="GH"/>
</dbReference>